<keyword evidence="3" id="KW-1185">Reference proteome</keyword>
<feature type="region of interest" description="Disordered" evidence="1">
    <location>
        <begin position="1"/>
        <end position="60"/>
    </location>
</feature>
<dbReference type="Proteomes" id="UP001180737">
    <property type="component" value="Unassembled WGS sequence"/>
</dbReference>
<dbReference type="EMBL" id="JAVRFJ010000027">
    <property type="protein sequence ID" value="MDT0571232.1"/>
    <property type="molecule type" value="Genomic_DNA"/>
</dbReference>
<evidence type="ECO:0000313" key="3">
    <source>
        <dbReference type="Proteomes" id="UP001180737"/>
    </source>
</evidence>
<feature type="compositionally biased region" description="Polar residues" evidence="1">
    <location>
        <begin position="445"/>
        <end position="454"/>
    </location>
</feature>
<evidence type="ECO:0000256" key="1">
    <source>
        <dbReference type="SAM" id="MobiDB-lite"/>
    </source>
</evidence>
<gene>
    <name evidence="2" type="ORF">RM704_27860</name>
</gene>
<comment type="caution">
    <text evidence="2">The sequence shown here is derived from an EMBL/GenBank/DDBJ whole genome shotgun (WGS) entry which is preliminary data.</text>
</comment>
<name>A0ABU2Z759_9ACTN</name>
<protein>
    <submittedName>
        <fullName evidence="2">Uncharacterized protein</fullName>
    </submittedName>
</protein>
<accession>A0ABU2Z759</accession>
<feature type="region of interest" description="Disordered" evidence="1">
    <location>
        <begin position="384"/>
        <end position="492"/>
    </location>
</feature>
<proteinExistence type="predicted"/>
<reference evidence="2" key="1">
    <citation type="submission" date="2024-05" db="EMBL/GenBank/DDBJ databases">
        <title>30 novel species of actinomycetes from the DSMZ collection.</title>
        <authorList>
            <person name="Nouioui I."/>
        </authorList>
    </citation>
    <scope>NUCLEOTIDE SEQUENCE</scope>
    <source>
        <strain evidence="2">DSM 3412</strain>
    </source>
</reference>
<evidence type="ECO:0000313" key="2">
    <source>
        <dbReference type="EMBL" id="MDT0571232.1"/>
    </source>
</evidence>
<feature type="compositionally biased region" description="Low complexity" evidence="1">
    <location>
        <begin position="406"/>
        <end position="423"/>
    </location>
</feature>
<feature type="compositionally biased region" description="Low complexity" evidence="1">
    <location>
        <begin position="457"/>
        <end position="475"/>
    </location>
</feature>
<sequence>MTACTPPSPTTGHGNDAGRENDGKNAGSGSGESGGDGSDGHDIRGGGPGGGGVLDEPAPPGCVITADGTYAARLALDGESWFPERWTLDGHEPYAVPLPGNQPEEPGTEVLPLTDGRVLIHRLAADLHLFSLLYPTGPGTGELPLGAVECPAPTTRMRLLPPSPCGERAYALALSPTATAVWLVAGGTFGPELLAQVPGRCSGGVWLDAEGRLLALDQESGGRTKSVVVDLEEGGAISPLLQIADDSNDRVLLADPDSGLLLIRSDAPSPGHDRVGWGVLGSTLPVRFPECLRVPEGHRLTPFAIQPGQILTPESCAVALRVDGPRGSWVGVWRPAARRLLHLPAPEGWLAGAGLWSREGVLHLPYATGVVPCGVARVGVPWGEEPEEVPEESREGVGDGAGTAGAGASCPGTGPSATGPSGARPSGAGTSGACPSGAVAAGAQSVDTQSTGAQATGAPSAGGEPAVPVVARPVPLQQAPLEGRVPEEVTVG</sequence>
<feature type="compositionally biased region" description="Gly residues" evidence="1">
    <location>
        <begin position="26"/>
        <end position="37"/>
    </location>
</feature>
<organism evidence="2 3">
    <name type="scientific">Streptomyces gottesmaniae</name>
    <dbReference type="NCBI Taxonomy" id="3075518"/>
    <lineage>
        <taxon>Bacteria</taxon>
        <taxon>Bacillati</taxon>
        <taxon>Actinomycetota</taxon>
        <taxon>Actinomycetes</taxon>
        <taxon>Kitasatosporales</taxon>
        <taxon>Streptomycetaceae</taxon>
        <taxon>Streptomyces</taxon>
    </lineage>
</organism>
<dbReference type="RefSeq" id="WP_311591346.1">
    <property type="nucleotide sequence ID" value="NZ_JAVRFJ010000027.1"/>
</dbReference>